<dbReference type="RefSeq" id="WP_214505158.1">
    <property type="nucleotide sequence ID" value="NZ_JAHEPS010000001.1"/>
</dbReference>
<sequence length="386" mass="42564">MKLAKPVLGLDSAPGVQPERVSEPLPQVELEVEPGAQPGVLMDALPKPLRTRLQAPEVTAFLHSHFGEMLINARFEPLTLGLSNDNLIIRIEDDAWVLRINRDASSRFCQRAFEGANWRLAADKALAPPLVAQSVCGRCYLSPLLEQGDWQQRYVELPASAFSFSDLSLNDIQKLQSSYSTSADASSTATTANANTTNTALLLELLTGLASLPLPANVKGFAAQWQDYASALSLAMVTTWQADPELVAAHQALLQSDDDIQRAIAALEAMDLPLQFSHRDLTPHNILRHQGRLFCIDFEYACASHPLWDLAAVLASHQLSMDERMVLALAYLNGHASLNLGHVHLIGDAVRLHWYFGAVWALLMAGESGDNQYLVWFYRYLQLARS</sequence>
<dbReference type="InterPro" id="IPR002575">
    <property type="entry name" value="Aminoglycoside_PTrfase"/>
</dbReference>
<dbReference type="EMBL" id="JAHEPS010000001">
    <property type="protein sequence ID" value="MBT1442939.1"/>
    <property type="molecule type" value="Genomic_DNA"/>
</dbReference>
<feature type="domain" description="Aminoglycoside phosphotransferase" evidence="1">
    <location>
        <begin position="237"/>
        <end position="334"/>
    </location>
</feature>
<evidence type="ECO:0000313" key="3">
    <source>
        <dbReference type="Proteomes" id="UP001195903"/>
    </source>
</evidence>
<gene>
    <name evidence="2" type="ORF">KJI95_00150</name>
</gene>
<dbReference type="SUPFAM" id="SSF56112">
    <property type="entry name" value="Protein kinase-like (PK-like)"/>
    <property type="match status" value="1"/>
</dbReference>
<organism evidence="2 3">
    <name type="scientific">Shewanella jiangmenensis</name>
    <dbReference type="NCBI Taxonomy" id="2837387"/>
    <lineage>
        <taxon>Bacteria</taxon>
        <taxon>Pseudomonadati</taxon>
        <taxon>Pseudomonadota</taxon>
        <taxon>Gammaproteobacteria</taxon>
        <taxon>Alteromonadales</taxon>
        <taxon>Shewanellaceae</taxon>
        <taxon>Shewanella</taxon>
    </lineage>
</organism>
<dbReference type="InterPro" id="IPR052077">
    <property type="entry name" value="CcrZ_PhaseVar_Mediator"/>
</dbReference>
<keyword evidence="3" id="KW-1185">Reference proteome</keyword>
<dbReference type="Gene3D" id="3.30.200.20">
    <property type="entry name" value="Phosphorylase Kinase, domain 1"/>
    <property type="match status" value="1"/>
</dbReference>
<protein>
    <submittedName>
        <fullName evidence="2">Phosphotransferase</fullName>
    </submittedName>
</protein>
<dbReference type="PANTHER" id="PTHR40086:SF1">
    <property type="entry name" value="CELL CYCLE REGULATOR CCRZ"/>
    <property type="match status" value="1"/>
</dbReference>
<accession>A0ABS5V031</accession>
<name>A0ABS5V031_9GAMM</name>
<dbReference type="Pfam" id="PF01636">
    <property type="entry name" value="APH"/>
    <property type="match status" value="1"/>
</dbReference>
<evidence type="ECO:0000313" key="2">
    <source>
        <dbReference type="EMBL" id="MBT1442939.1"/>
    </source>
</evidence>
<evidence type="ECO:0000259" key="1">
    <source>
        <dbReference type="Pfam" id="PF01636"/>
    </source>
</evidence>
<dbReference type="PANTHER" id="PTHR40086">
    <property type="entry name" value="PHOSPHOTRANSFERASE YTMP-RELATED"/>
    <property type="match status" value="1"/>
</dbReference>
<reference evidence="2 3" key="1">
    <citation type="submission" date="2021-05" db="EMBL/GenBank/DDBJ databases">
        <title>Shewanella sp. JM162201.</title>
        <authorList>
            <person name="Xu S."/>
            <person name="Li A."/>
        </authorList>
    </citation>
    <scope>NUCLEOTIDE SEQUENCE [LARGE SCALE GENOMIC DNA]</scope>
    <source>
        <strain evidence="2 3">JM162201</strain>
    </source>
</reference>
<comment type="caution">
    <text evidence="2">The sequence shown here is derived from an EMBL/GenBank/DDBJ whole genome shotgun (WGS) entry which is preliminary data.</text>
</comment>
<dbReference type="Proteomes" id="UP001195903">
    <property type="component" value="Unassembled WGS sequence"/>
</dbReference>
<proteinExistence type="predicted"/>
<dbReference type="Gene3D" id="3.90.1200.10">
    <property type="match status" value="1"/>
</dbReference>
<dbReference type="InterPro" id="IPR011009">
    <property type="entry name" value="Kinase-like_dom_sf"/>
</dbReference>